<sequence length="65" mass="7589">MVFLNVIVGLSMRNKREESFIKKKNPKEMSPLNFVRHEQCEFYIGNFPMITGCMYKGAISCQILQ</sequence>
<gene>
    <name evidence="1" type="ORF">HUJ06_030419</name>
</gene>
<evidence type="ECO:0000313" key="2">
    <source>
        <dbReference type="Proteomes" id="UP000607653"/>
    </source>
</evidence>
<evidence type="ECO:0000313" key="1">
    <source>
        <dbReference type="EMBL" id="DAD28951.1"/>
    </source>
</evidence>
<dbReference type="AlphaFoldDB" id="A0A822YBQ6"/>
<reference evidence="1 2" key="1">
    <citation type="journal article" date="2020" name="Mol. Biol. Evol.">
        <title>Distinct Expression and Methylation Patterns for Genes with Different Fates following a Single Whole-Genome Duplication in Flowering Plants.</title>
        <authorList>
            <person name="Shi T."/>
            <person name="Rahmani R.S."/>
            <person name="Gugger P.F."/>
            <person name="Wang M."/>
            <person name="Li H."/>
            <person name="Zhang Y."/>
            <person name="Li Z."/>
            <person name="Wang Q."/>
            <person name="Van de Peer Y."/>
            <person name="Marchal K."/>
            <person name="Chen J."/>
        </authorList>
    </citation>
    <scope>NUCLEOTIDE SEQUENCE [LARGE SCALE GENOMIC DNA]</scope>
    <source>
        <tissue evidence="1">Leaf</tissue>
    </source>
</reference>
<accession>A0A822YBQ6</accession>
<dbReference type="Proteomes" id="UP000607653">
    <property type="component" value="Unassembled WGS sequence"/>
</dbReference>
<keyword evidence="2" id="KW-1185">Reference proteome</keyword>
<protein>
    <submittedName>
        <fullName evidence="1">Uncharacterized protein</fullName>
    </submittedName>
</protein>
<proteinExistence type="predicted"/>
<organism evidence="1 2">
    <name type="scientific">Nelumbo nucifera</name>
    <name type="common">Sacred lotus</name>
    <dbReference type="NCBI Taxonomy" id="4432"/>
    <lineage>
        <taxon>Eukaryota</taxon>
        <taxon>Viridiplantae</taxon>
        <taxon>Streptophyta</taxon>
        <taxon>Embryophyta</taxon>
        <taxon>Tracheophyta</taxon>
        <taxon>Spermatophyta</taxon>
        <taxon>Magnoliopsida</taxon>
        <taxon>Proteales</taxon>
        <taxon>Nelumbonaceae</taxon>
        <taxon>Nelumbo</taxon>
    </lineage>
</organism>
<name>A0A822YBQ6_NELNU</name>
<comment type="caution">
    <text evidence="1">The sequence shown here is derived from an EMBL/GenBank/DDBJ whole genome shotgun (WGS) entry which is preliminary data.</text>
</comment>
<dbReference type="EMBL" id="DUZY01000002">
    <property type="protein sequence ID" value="DAD28951.1"/>
    <property type="molecule type" value="Genomic_DNA"/>
</dbReference>